<gene>
    <name evidence="2" type="ORF">CYJ10_30470</name>
</gene>
<name>A0A2N5C3C0_9BURK</name>
<feature type="transmembrane region" description="Helical" evidence="1">
    <location>
        <begin position="290"/>
        <end position="312"/>
    </location>
</feature>
<dbReference type="OrthoDB" id="9792424at2"/>
<dbReference type="PANTHER" id="PTHR30199">
    <property type="entry name" value="MFS FAMILY TRANSPORTER, PREDICTED SUBSTRATE BENZOATE"/>
    <property type="match status" value="1"/>
</dbReference>
<evidence type="ECO:0000256" key="1">
    <source>
        <dbReference type="SAM" id="Phobius"/>
    </source>
</evidence>
<dbReference type="RefSeq" id="WP_101685176.1">
    <property type="nucleotide sequence ID" value="NZ_PJRP01000023.1"/>
</dbReference>
<protein>
    <submittedName>
        <fullName evidence="2">Benzoate transporter</fullName>
    </submittedName>
</protein>
<comment type="caution">
    <text evidence="2">The sequence shown here is derived from an EMBL/GenBank/DDBJ whole genome shotgun (WGS) entry which is preliminary data.</text>
</comment>
<organism evidence="2 3">
    <name type="scientific">Cupriavidus pauculus</name>
    <dbReference type="NCBI Taxonomy" id="82633"/>
    <lineage>
        <taxon>Bacteria</taxon>
        <taxon>Pseudomonadati</taxon>
        <taxon>Pseudomonadota</taxon>
        <taxon>Betaproteobacteria</taxon>
        <taxon>Burkholderiales</taxon>
        <taxon>Burkholderiaceae</taxon>
        <taxon>Cupriavidus</taxon>
    </lineage>
</organism>
<evidence type="ECO:0000313" key="3">
    <source>
        <dbReference type="Proteomes" id="UP000234341"/>
    </source>
</evidence>
<feature type="transmembrane region" description="Helical" evidence="1">
    <location>
        <begin position="6"/>
        <end position="30"/>
    </location>
</feature>
<keyword evidence="1" id="KW-1133">Transmembrane helix</keyword>
<sequence>MIHRDVSLSAVSAGLLAVVISYAGPVIIFFQAGQSAHVSPEMMASWVWAISIGAGISGVLLSWFLKVPAMTAWSAPGAALLVTQFPGVTINQAVGAYIICGAAIALVGMSGYFDKLMKLIPKGIASAMMAGILMQFGVKGFQSVESMPLLALSMFVAYIIFKRLSPRYCLVLLLAVGVTLAVHLGGSDLRGITLTPTKPVFIEPQWSWASTLSLTVPLILVTIAGQFLPAMAILRGSGYTTSAKPILSTLGLLSIPMAFYGGVTIAIAAITGALGTSRNAHENPEKRYVAGIANGIFFLIGGCFAGTIIQLFAVMPKTFVAVLAGLALLGAITSNVMGTVNEADHREAAIIAFLATSSGMNFYGLGSAFWGGTIGVLAYLVLHKSGWWAPKASGSRVLERDG</sequence>
<dbReference type="GO" id="GO:0042925">
    <property type="term" value="F:benzoate transmembrane transporter activity"/>
    <property type="evidence" value="ECO:0007669"/>
    <property type="project" value="InterPro"/>
</dbReference>
<proteinExistence type="predicted"/>
<dbReference type="InterPro" id="IPR004711">
    <property type="entry name" value="Benzoate_Transporter"/>
</dbReference>
<feature type="transmembrane region" description="Helical" evidence="1">
    <location>
        <begin position="319"/>
        <end position="340"/>
    </location>
</feature>
<keyword evidence="1" id="KW-0812">Transmembrane</keyword>
<feature type="transmembrane region" description="Helical" evidence="1">
    <location>
        <begin position="168"/>
        <end position="186"/>
    </location>
</feature>
<accession>A0A2N5C3C0</accession>
<evidence type="ECO:0000313" key="2">
    <source>
        <dbReference type="EMBL" id="PLP96715.1"/>
    </source>
</evidence>
<dbReference type="PANTHER" id="PTHR30199:SF0">
    <property type="entry name" value="INNER MEMBRANE PROTEIN YDCO"/>
    <property type="match status" value="1"/>
</dbReference>
<feature type="transmembrane region" description="Helical" evidence="1">
    <location>
        <begin position="246"/>
        <end position="270"/>
    </location>
</feature>
<dbReference type="Proteomes" id="UP000234341">
    <property type="component" value="Unassembled WGS sequence"/>
</dbReference>
<keyword evidence="1" id="KW-0472">Membrane</keyword>
<dbReference type="AlphaFoldDB" id="A0A2N5C3C0"/>
<dbReference type="GO" id="GO:0005886">
    <property type="term" value="C:plasma membrane"/>
    <property type="evidence" value="ECO:0007669"/>
    <property type="project" value="TreeGrafter"/>
</dbReference>
<dbReference type="Pfam" id="PF03594">
    <property type="entry name" value="BenE"/>
    <property type="match status" value="1"/>
</dbReference>
<feature type="transmembrane region" description="Helical" evidence="1">
    <location>
        <begin position="144"/>
        <end position="161"/>
    </location>
</feature>
<feature type="transmembrane region" description="Helical" evidence="1">
    <location>
        <begin position="206"/>
        <end position="234"/>
    </location>
</feature>
<dbReference type="NCBIfam" id="TIGR00843">
    <property type="entry name" value="benE"/>
    <property type="match status" value="1"/>
</dbReference>
<feature type="transmembrane region" description="Helical" evidence="1">
    <location>
        <begin position="360"/>
        <end position="382"/>
    </location>
</feature>
<dbReference type="EMBL" id="PJRP01000023">
    <property type="protein sequence ID" value="PLP96715.1"/>
    <property type="molecule type" value="Genomic_DNA"/>
</dbReference>
<feature type="transmembrane region" description="Helical" evidence="1">
    <location>
        <begin position="42"/>
        <end position="65"/>
    </location>
</feature>
<reference evidence="2 3" key="1">
    <citation type="submission" date="2017-12" db="EMBL/GenBank/DDBJ databases">
        <title>Genome sequence of the active heterotrophic nitrifier-denitrifier, Cupriavidus pauculus UM1.</title>
        <authorList>
            <person name="Putonti C."/>
            <person name="Castignetti D."/>
        </authorList>
    </citation>
    <scope>NUCLEOTIDE SEQUENCE [LARGE SCALE GENOMIC DNA]</scope>
    <source>
        <strain evidence="2 3">UM1</strain>
    </source>
</reference>
<feature type="transmembrane region" description="Helical" evidence="1">
    <location>
        <begin position="85"/>
        <end position="107"/>
    </location>
</feature>